<evidence type="ECO:0000313" key="5">
    <source>
        <dbReference type="EMBL" id="NBG66893.1"/>
    </source>
</evidence>
<evidence type="ECO:0000256" key="2">
    <source>
        <dbReference type="ARBA" id="ARBA00023125"/>
    </source>
</evidence>
<keyword evidence="2" id="KW-0238">DNA-binding</keyword>
<dbReference type="GO" id="GO:0043565">
    <property type="term" value="F:sequence-specific DNA binding"/>
    <property type="evidence" value="ECO:0007669"/>
    <property type="project" value="InterPro"/>
</dbReference>
<comment type="caution">
    <text evidence="5">The sequence shown here is derived from an EMBL/GenBank/DDBJ whole genome shotgun (WGS) entry which is preliminary data.</text>
</comment>
<protein>
    <submittedName>
        <fullName evidence="5">Helix-turn-helix domain-containing protein</fullName>
    </submittedName>
</protein>
<evidence type="ECO:0000256" key="1">
    <source>
        <dbReference type="ARBA" id="ARBA00023015"/>
    </source>
</evidence>
<evidence type="ECO:0000259" key="4">
    <source>
        <dbReference type="PROSITE" id="PS01124"/>
    </source>
</evidence>
<dbReference type="Gene3D" id="3.30.70.100">
    <property type="match status" value="1"/>
</dbReference>
<dbReference type="SUPFAM" id="SSF46689">
    <property type="entry name" value="Homeodomain-like"/>
    <property type="match status" value="1"/>
</dbReference>
<reference evidence="5 6" key="1">
    <citation type="submission" date="2019-12" db="EMBL/GenBank/DDBJ databases">
        <authorList>
            <person name="Zhao J."/>
        </authorList>
    </citation>
    <scope>NUCLEOTIDE SEQUENCE [LARGE SCALE GENOMIC DNA]</scope>
    <source>
        <strain evidence="5 6">S-15</strain>
    </source>
</reference>
<dbReference type="Proteomes" id="UP000470771">
    <property type="component" value="Unassembled WGS sequence"/>
</dbReference>
<dbReference type="PANTHER" id="PTHR43280:SF30">
    <property type="entry name" value="MMSAB OPERON REGULATORY PROTEIN"/>
    <property type="match status" value="1"/>
</dbReference>
<dbReference type="Gene3D" id="1.10.10.60">
    <property type="entry name" value="Homeodomain-like"/>
    <property type="match status" value="1"/>
</dbReference>
<evidence type="ECO:0000256" key="3">
    <source>
        <dbReference type="ARBA" id="ARBA00023163"/>
    </source>
</evidence>
<dbReference type="Pfam" id="PF12833">
    <property type="entry name" value="HTH_18"/>
    <property type="match status" value="1"/>
</dbReference>
<keyword evidence="6" id="KW-1185">Reference proteome</keyword>
<dbReference type="PROSITE" id="PS00041">
    <property type="entry name" value="HTH_ARAC_FAMILY_1"/>
    <property type="match status" value="1"/>
</dbReference>
<keyword evidence="1" id="KW-0805">Transcription regulation</keyword>
<dbReference type="EMBL" id="WWNE01000012">
    <property type="protein sequence ID" value="NBG66893.1"/>
    <property type="molecule type" value="Genomic_DNA"/>
</dbReference>
<dbReference type="GO" id="GO:0003700">
    <property type="term" value="F:DNA-binding transcription factor activity"/>
    <property type="evidence" value="ECO:0007669"/>
    <property type="project" value="InterPro"/>
</dbReference>
<gene>
    <name evidence="5" type="ORF">GQN54_12265</name>
</gene>
<dbReference type="PANTHER" id="PTHR43280">
    <property type="entry name" value="ARAC-FAMILY TRANSCRIPTIONAL REGULATOR"/>
    <property type="match status" value="1"/>
</dbReference>
<feature type="domain" description="HTH araC/xylS-type" evidence="4">
    <location>
        <begin position="71"/>
        <end position="175"/>
    </location>
</feature>
<dbReference type="PROSITE" id="PS01124">
    <property type="entry name" value="HTH_ARAC_FAMILY_2"/>
    <property type="match status" value="1"/>
</dbReference>
<sequence length="186" mass="21749">MKIYIKNMVCRRCKMVVKNELENLGLHPVSVELGEVVILESDIEHVIQTLRMNLQTLGFSIIDDKKSQTIDKIKNLIIDLVQNKNNQIKSNLSDYLIEHLAQDYSSLSKLFSEVEGITIEKYFIHQKIEKVKELLMYDEMTLNEMAFLLNYSSVAHLSNQFKKVTGFSPSHYKQLKEKKRRQIEDL</sequence>
<dbReference type="AlphaFoldDB" id="A0A6N9NLR1"/>
<dbReference type="RefSeq" id="WP_160633848.1">
    <property type="nucleotide sequence ID" value="NZ_WWNE01000012.1"/>
</dbReference>
<organism evidence="5 6">
    <name type="scientific">Acidiluteibacter ferrifornacis</name>
    <dbReference type="NCBI Taxonomy" id="2692424"/>
    <lineage>
        <taxon>Bacteria</taxon>
        <taxon>Pseudomonadati</taxon>
        <taxon>Bacteroidota</taxon>
        <taxon>Flavobacteriia</taxon>
        <taxon>Flavobacteriales</taxon>
        <taxon>Cryomorphaceae</taxon>
        <taxon>Acidiluteibacter</taxon>
    </lineage>
</organism>
<dbReference type="InterPro" id="IPR018062">
    <property type="entry name" value="HTH_AraC-typ_CS"/>
</dbReference>
<keyword evidence="3" id="KW-0804">Transcription</keyword>
<proteinExistence type="predicted"/>
<dbReference type="InterPro" id="IPR018060">
    <property type="entry name" value="HTH_AraC"/>
</dbReference>
<evidence type="ECO:0000313" key="6">
    <source>
        <dbReference type="Proteomes" id="UP000470771"/>
    </source>
</evidence>
<dbReference type="InterPro" id="IPR009057">
    <property type="entry name" value="Homeodomain-like_sf"/>
</dbReference>
<name>A0A6N9NLR1_9FLAO</name>
<dbReference type="SMART" id="SM00342">
    <property type="entry name" value="HTH_ARAC"/>
    <property type="match status" value="1"/>
</dbReference>
<accession>A0A6N9NLR1</accession>